<evidence type="ECO:0000256" key="2">
    <source>
        <dbReference type="ARBA" id="ARBA00022618"/>
    </source>
</evidence>
<evidence type="ECO:0000256" key="1">
    <source>
        <dbReference type="ARBA" id="ARBA00005898"/>
    </source>
</evidence>
<keyword evidence="7" id="KW-0547">Nucleotide-binding</keyword>
<dbReference type="NCBIfam" id="NF001126">
    <property type="entry name" value="PRK00139.1-4"/>
    <property type="match status" value="1"/>
</dbReference>
<dbReference type="GO" id="GO:0009252">
    <property type="term" value="P:peptidoglycan biosynthetic process"/>
    <property type="evidence" value="ECO:0007669"/>
    <property type="project" value="UniProtKB-UniRule"/>
</dbReference>
<comment type="function">
    <text evidence="7">Catalyzes the addition of meso-diaminopimelic acid to the nucleotide precursor UDP-N-acetylmuramoyl-L-alanyl-D-glutamate (UMAG) in the biosynthesis of bacterial cell-wall peptidoglycan.</text>
</comment>
<dbReference type="GO" id="GO:0000287">
    <property type="term" value="F:magnesium ion binding"/>
    <property type="evidence" value="ECO:0007669"/>
    <property type="project" value="UniProtKB-UniRule"/>
</dbReference>
<dbReference type="SUPFAM" id="SSF53623">
    <property type="entry name" value="MurD-like peptide ligases, catalytic domain"/>
    <property type="match status" value="1"/>
</dbReference>
<dbReference type="GO" id="GO:0071555">
    <property type="term" value="P:cell wall organization"/>
    <property type="evidence" value="ECO:0007669"/>
    <property type="project" value="UniProtKB-KW"/>
</dbReference>
<dbReference type="InterPro" id="IPR004101">
    <property type="entry name" value="Mur_ligase_C"/>
</dbReference>
<dbReference type="Gene3D" id="3.40.1390.10">
    <property type="entry name" value="MurE/MurF, N-terminal domain"/>
    <property type="match status" value="1"/>
</dbReference>
<evidence type="ECO:0000256" key="7">
    <source>
        <dbReference type="HAMAP-Rule" id="MF_00208"/>
    </source>
</evidence>
<dbReference type="GO" id="GO:0008765">
    <property type="term" value="F:UDP-N-acetylmuramoylalanyl-D-glutamate-2,6-diaminopimelate ligase activity"/>
    <property type="evidence" value="ECO:0007669"/>
    <property type="project" value="UniProtKB-UniRule"/>
</dbReference>
<comment type="similarity">
    <text evidence="1 7">Belongs to the MurCDEF family. MurE subfamily.</text>
</comment>
<dbReference type="GO" id="GO:0005737">
    <property type="term" value="C:cytoplasm"/>
    <property type="evidence" value="ECO:0007669"/>
    <property type="project" value="UniProtKB-SubCell"/>
</dbReference>
<dbReference type="InterPro" id="IPR005761">
    <property type="entry name" value="UDP-N-AcMur-Glu-dNH2Pim_ligase"/>
</dbReference>
<feature type="binding site" evidence="7">
    <location>
        <position position="171"/>
    </location>
    <ligand>
        <name>UDP-N-acetyl-alpha-D-muramoyl-L-alanyl-D-glutamate</name>
        <dbReference type="ChEBI" id="CHEBI:83900"/>
    </ligand>
</feature>
<feature type="binding site" evidence="7">
    <location>
        <begin position="400"/>
        <end position="403"/>
    </location>
    <ligand>
        <name>meso-2,6-diaminopimelate</name>
        <dbReference type="ChEBI" id="CHEBI:57791"/>
    </ligand>
</feature>
<evidence type="ECO:0000259" key="9">
    <source>
        <dbReference type="Pfam" id="PF01225"/>
    </source>
</evidence>
<feature type="domain" description="Mur ligase central" evidence="11">
    <location>
        <begin position="101"/>
        <end position="303"/>
    </location>
</feature>
<feature type="binding site" evidence="7">
    <location>
        <begin position="103"/>
        <end position="109"/>
    </location>
    <ligand>
        <name>ATP</name>
        <dbReference type="ChEBI" id="CHEBI:30616"/>
    </ligand>
</feature>
<dbReference type="GO" id="GO:0005524">
    <property type="term" value="F:ATP binding"/>
    <property type="evidence" value="ECO:0007669"/>
    <property type="project" value="UniProtKB-UniRule"/>
</dbReference>
<keyword evidence="7" id="KW-0460">Magnesium</keyword>
<keyword evidence="5 7" id="KW-0131">Cell cycle</keyword>
<evidence type="ECO:0000256" key="8">
    <source>
        <dbReference type="RuleBase" id="RU004135"/>
    </source>
</evidence>
<keyword evidence="3 7" id="KW-0133">Cell shape</keyword>
<dbReference type="Pfam" id="PF08245">
    <property type="entry name" value="Mur_ligase_M"/>
    <property type="match status" value="1"/>
</dbReference>
<dbReference type="RefSeq" id="WP_058123347.1">
    <property type="nucleotide sequence ID" value="NZ_CYRX01000025.1"/>
</dbReference>
<keyword evidence="4 7" id="KW-0573">Peptidoglycan synthesis</keyword>
<dbReference type="InterPro" id="IPR035911">
    <property type="entry name" value="MurE/MurF_N"/>
</dbReference>
<evidence type="ECO:0000256" key="5">
    <source>
        <dbReference type="ARBA" id="ARBA00023306"/>
    </source>
</evidence>
<dbReference type="Proteomes" id="UP000051298">
    <property type="component" value="Unassembled WGS sequence"/>
</dbReference>
<evidence type="ECO:0000256" key="3">
    <source>
        <dbReference type="ARBA" id="ARBA00022960"/>
    </source>
</evidence>
<dbReference type="SUPFAM" id="SSF63418">
    <property type="entry name" value="MurE/MurF N-terminal domain"/>
    <property type="match status" value="1"/>
</dbReference>
<feature type="binding site" evidence="7">
    <location>
        <position position="448"/>
    </location>
    <ligand>
        <name>meso-2,6-diaminopimelate</name>
        <dbReference type="ChEBI" id="CHEBI:57791"/>
    </ligand>
</feature>
<name>A0A0P1EZA1_9RHOB</name>
<comment type="cofactor">
    <cofactor evidence="7">
        <name>Mg(2+)</name>
        <dbReference type="ChEBI" id="CHEBI:18420"/>
    </cofactor>
</comment>
<feature type="short sequence motif" description="Meso-diaminopimelate recognition motif" evidence="7">
    <location>
        <begin position="400"/>
        <end position="403"/>
    </location>
</feature>
<feature type="domain" description="Mur ligase N-terminal catalytic" evidence="9">
    <location>
        <begin position="11"/>
        <end position="79"/>
    </location>
</feature>
<feature type="domain" description="Mur ligase C-terminal" evidence="10">
    <location>
        <begin position="326"/>
        <end position="450"/>
    </location>
</feature>
<proteinExistence type="inferred from homology"/>
<comment type="catalytic activity">
    <reaction evidence="7">
        <text>UDP-N-acetyl-alpha-D-muramoyl-L-alanyl-D-glutamate + meso-2,6-diaminopimelate + ATP = UDP-N-acetyl-alpha-D-muramoyl-L-alanyl-gamma-D-glutamyl-meso-2,6-diaminopimelate + ADP + phosphate + H(+)</text>
        <dbReference type="Rhea" id="RHEA:23676"/>
        <dbReference type="ChEBI" id="CHEBI:15378"/>
        <dbReference type="ChEBI" id="CHEBI:30616"/>
        <dbReference type="ChEBI" id="CHEBI:43474"/>
        <dbReference type="ChEBI" id="CHEBI:57791"/>
        <dbReference type="ChEBI" id="CHEBI:83900"/>
        <dbReference type="ChEBI" id="CHEBI:83905"/>
        <dbReference type="ChEBI" id="CHEBI:456216"/>
        <dbReference type="EC" id="6.3.2.13"/>
    </reaction>
</comment>
<feature type="binding site" evidence="7">
    <location>
        <begin position="144"/>
        <end position="145"/>
    </location>
    <ligand>
        <name>UDP-N-acetyl-alpha-D-muramoyl-L-alanyl-D-glutamate</name>
        <dbReference type="ChEBI" id="CHEBI:83900"/>
    </ligand>
</feature>
<comment type="pathway">
    <text evidence="7 8">Cell wall biogenesis; peptidoglycan biosynthesis.</text>
</comment>
<dbReference type="Gene3D" id="3.40.1190.10">
    <property type="entry name" value="Mur-like, catalytic domain"/>
    <property type="match status" value="1"/>
</dbReference>
<keyword evidence="7 12" id="KW-0436">Ligase</keyword>
<comment type="PTM">
    <text evidence="7">Carboxylation is probably crucial for Mg(2+) binding and, consequently, for the gamma-phosphate positioning of ATP.</text>
</comment>
<protein>
    <recommendedName>
        <fullName evidence="7">UDP-N-acetylmuramoyl-L-alanyl-D-glutamate--2,6-diaminopimelate ligase</fullName>
        <ecNumber evidence="7">6.3.2.13</ecNumber>
    </recommendedName>
    <alternativeName>
        <fullName evidence="7">Meso-A2pm-adding enzyme</fullName>
    </alternativeName>
    <alternativeName>
        <fullName evidence="7">Meso-diaminopimelate-adding enzyme</fullName>
    </alternativeName>
    <alternativeName>
        <fullName evidence="7">UDP-MurNAc-L-Ala-D-Glu:meso-diaminopimelate ligase</fullName>
    </alternativeName>
    <alternativeName>
        <fullName evidence="7">UDP-MurNAc-tripeptide synthetase</fullName>
    </alternativeName>
    <alternativeName>
        <fullName evidence="7">UDP-N-acetylmuramyl-tripeptide synthetase</fullName>
    </alternativeName>
</protein>
<keyword evidence="7" id="KW-0963">Cytoplasm</keyword>
<dbReference type="UniPathway" id="UPA00219"/>
<dbReference type="InterPro" id="IPR036615">
    <property type="entry name" value="Mur_ligase_C_dom_sf"/>
</dbReference>
<dbReference type="eggNOG" id="COG0769">
    <property type="taxonomic scope" value="Bacteria"/>
</dbReference>
<feature type="binding site" evidence="7">
    <location>
        <position position="376"/>
    </location>
    <ligand>
        <name>meso-2,6-diaminopimelate</name>
        <dbReference type="ChEBI" id="CHEBI:57791"/>
    </ligand>
</feature>
<sequence>MQARGGAAPVITGISVDSRTVKPGHLFAALPGSRVHGATFIQYALRMGAVAVLTDAKGAQIAAAEIAEHDPAVVIAEDPRGVLAGAAALFFGGQPETMVAITGTNGKTSVASFTRQLWEALGLSAANIGTTGVEGAFSAPGVHTTPEPITLHRVLSEMARAGVTHAAMEASSHGLDQRRMDAVHLAAAGFTNFTQDHLDYHGTFDAYFAAKSGLFMRVLPENAVAVLNLDDPKVATLVAQVEARGQEVLGVGHGPDARLRLRAQRFDATGQEVLFDWQGASHQVRLNLIGGFQAANALMAAALVIAGGEPAAEVFAALPKLGTVRGRMQKAAVRENGAAVFVDYAHTPDAVETALRALRPHVMGRIIAIVGAGGDRDTGKRPLMGAAAAAHADVVFVTDDNPRSEDPGVIRAAVMEGAPEATEVADRAEAILRGVDALGPGDALLIAGKGHETGQIVGDDVLPFDDVEQASVAVAALDGGLA</sequence>
<evidence type="ECO:0000259" key="11">
    <source>
        <dbReference type="Pfam" id="PF08245"/>
    </source>
</evidence>
<dbReference type="Pfam" id="PF01225">
    <property type="entry name" value="Mur_ligase"/>
    <property type="match status" value="1"/>
</dbReference>
<dbReference type="GO" id="GO:0008360">
    <property type="term" value="P:regulation of cell shape"/>
    <property type="evidence" value="ECO:0007669"/>
    <property type="project" value="UniProtKB-KW"/>
</dbReference>
<dbReference type="PANTHER" id="PTHR23135:SF4">
    <property type="entry name" value="UDP-N-ACETYLMURAMOYL-L-ALANYL-D-GLUTAMATE--2,6-DIAMINOPIMELATE LIGASE MURE HOMOLOG, CHLOROPLASTIC"/>
    <property type="match status" value="1"/>
</dbReference>
<evidence type="ECO:0000259" key="10">
    <source>
        <dbReference type="Pfam" id="PF02875"/>
    </source>
</evidence>
<evidence type="ECO:0000313" key="13">
    <source>
        <dbReference type="Proteomes" id="UP000051298"/>
    </source>
</evidence>
<dbReference type="Pfam" id="PF02875">
    <property type="entry name" value="Mur_ligase_C"/>
    <property type="match status" value="1"/>
</dbReference>
<gene>
    <name evidence="7 12" type="primary">murE</name>
    <name evidence="12" type="ORF">THS5294_01636</name>
</gene>
<dbReference type="Gene3D" id="3.90.190.20">
    <property type="entry name" value="Mur ligase, C-terminal domain"/>
    <property type="match status" value="1"/>
</dbReference>
<dbReference type="InterPro" id="IPR013221">
    <property type="entry name" value="Mur_ligase_cen"/>
</dbReference>
<keyword evidence="2 7" id="KW-0132">Cell division</keyword>
<comment type="caution">
    <text evidence="7">Lacks conserved residue(s) required for the propagation of feature annotation.</text>
</comment>
<reference evidence="12 13" key="1">
    <citation type="submission" date="2015-09" db="EMBL/GenBank/DDBJ databases">
        <authorList>
            <consortium name="Swine Surveillance"/>
        </authorList>
    </citation>
    <scope>NUCLEOTIDE SEQUENCE [LARGE SCALE GENOMIC DNA]</scope>
    <source>
        <strain evidence="12 13">CECT 5294</strain>
    </source>
</reference>
<dbReference type="NCBIfam" id="TIGR01085">
    <property type="entry name" value="murE"/>
    <property type="match status" value="1"/>
</dbReference>
<feature type="binding site" evidence="7">
    <location>
        <position position="177"/>
    </location>
    <ligand>
        <name>UDP-N-acetyl-alpha-D-muramoyl-L-alanyl-D-glutamate</name>
        <dbReference type="ChEBI" id="CHEBI:83900"/>
    </ligand>
</feature>
<evidence type="ECO:0000256" key="4">
    <source>
        <dbReference type="ARBA" id="ARBA00022984"/>
    </source>
</evidence>
<evidence type="ECO:0000313" key="12">
    <source>
        <dbReference type="EMBL" id="CUH60347.1"/>
    </source>
</evidence>
<accession>A0A0P1EZA1</accession>
<evidence type="ECO:0000256" key="6">
    <source>
        <dbReference type="ARBA" id="ARBA00023316"/>
    </source>
</evidence>
<feature type="binding site" evidence="7">
    <location>
        <position position="179"/>
    </location>
    <ligand>
        <name>UDP-N-acetyl-alpha-D-muramoyl-L-alanyl-D-glutamate</name>
        <dbReference type="ChEBI" id="CHEBI:83900"/>
    </ligand>
</feature>
<feature type="modified residue" description="N6-carboxylysine" evidence="7">
    <location>
        <position position="211"/>
    </location>
</feature>
<dbReference type="PANTHER" id="PTHR23135">
    <property type="entry name" value="MUR LIGASE FAMILY MEMBER"/>
    <property type="match status" value="1"/>
</dbReference>
<organism evidence="12 13">
    <name type="scientific">Thalassobacter stenotrophicus</name>
    <dbReference type="NCBI Taxonomy" id="266809"/>
    <lineage>
        <taxon>Bacteria</taxon>
        <taxon>Pseudomonadati</taxon>
        <taxon>Pseudomonadota</taxon>
        <taxon>Alphaproteobacteria</taxon>
        <taxon>Rhodobacterales</taxon>
        <taxon>Roseobacteraceae</taxon>
        <taxon>Thalassobacter</taxon>
    </lineage>
</organism>
<dbReference type="AlphaFoldDB" id="A0A0P1EZA1"/>
<keyword evidence="7" id="KW-0067">ATP-binding</keyword>
<dbReference type="EC" id="6.3.2.13" evidence="7"/>
<dbReference type="GO" id="GO:0051301">
    <property type="term" value="P:cell division"/>
    <property type="evidence" value="ECO:0007669"/>
    <property type="project" value="UniProtKB-KW"/>
</dbReference>
<feature type="binding site" evidence="7">
    <location>
        <position position="452"/>
    </location>
    <ligand>
        <name>meso-2,6-diaminopimelate</name>
        <dbReference type="ChEBI" id="CHEBI:57791"/>
    </ligand>
</feature>
<dbReference type="STRING" id="266809.PM03_05755"/>
<dbReference type="EMBL" id="CYRX01000025">
    <property type="protein sequence ID" value="CUH60347.1"/>
    <property type="molecule type" value="Genomic_DNA"/>
</dbReference>
<dbReference type="InterPro" id="IPR000713">
    <property type="entry name" value="Mur_ligase_N"/>
</dbReference>
<keyword evidence="6 7" id="KW-0961">Cell wall biogenesis/degradation</keyword>
<feature type="binding site" evidence="7">
    <location>
        <position position="18"/>
    </location>
    <ligand>
        <name>UDP-N-acetyl-alpha-D-muramoyl-L-alanyl-D-glutamate</name>
        <dbReference type="ChEBI" id="CHEBI:83900"/>
    </ligand>
</feature>
<dbReference type="InterPro" id="IPR036565">
    <property type="entry name" value="Mur-like_cat_sf"/>
</dbReference>
<dbReference type="SUPFAM" id="SSF53244">
    <property type="entry name" value="MurD-like peptide ligases, peptide-binding domain"/>
    <property type="match status" value="1"/>
</dbReference>
<dbReference type="NCBIfam" id="NF001124">
    <property type="entry name" value="PRK00139.1-2"/>
    <property type="match status" value="1"/>
</dbReference>
<comment type="subcellular location">
    <subcellularLocation>
        <location evidence="7 8">Cytoplasm</location>
    </subcellularLocation>
</comment>
<dbReference type="HAMAP" id="MF_00208">
    <property type="entry name" value="MurE"/>
    <property type="match status" value="1"/>
</dbReference>